<dbReference type="PANTHER" id="PTHR21301">
    <property type="entry name" value="REVERSE TRANSCRIPTASE"/>
    <property type="match status" value="1"/>
</dbReference>
<dbReference type="CDD" id="cd00304">
    <property type="entry name" value="RT_like"/>
    <property type="match status" value="1"/>
</dbReference>
<dbReference type="RefSeq" id="XP_050513512.1">
    <property type="nucleotide sequence ID" value="XM_050657555.1"/>
</dbReference>
<dbReference type="InterPro" id="IPR000477">
    <property type="entry name" value="RT_dom"/>
</dbReference>
<reference evidence="2" key="1">
    <citation type="submission" date="2025-05" db="UniProtKB">
        <authorList>
            <consortium name="EnsemblMetazoa"/>
        </authorList>
    </citation>
    <scope>IDENTIFICATION</scope>
</reference>
<dbReference type="InterPro" id="IPR035901">
    <property type="entry name" value="GIY-YIG_endonuc_sf"/>
</dbReference>
<dbReference type="InterPro" id="IPR058912">
    <property type="entry name" value="HTH_animal"/>
</dbReference>
<dbReference type="PROSITE" id="PS50878">
    <property type="entry name" value="RT_POL"/>
    <property type="match status" value="1"/>
</dbReference>
<dbReference type="PANTHER" id="PTHR21301:SF10">
    <property type="entry name" value="REVERSE TRANSCRIPTASE DOMAIN-CONTAINING PROTEIN"/>
    <property type="match status" value="1"/>
</dbReference>
<dbReference type="Proteomes" id="UP001652700">
    <property type="component" value="Unplaced"/>
</dbReference>
<organism evidence="2 3">
    <name type="scientific">Diabrotica virgifera virgifera</name>
    <name type="common">western corn rootworm</name>
    <dbReference type="NCBI Taxonomy" id="50390"/>
    <lineage>
        <taxon>Eukaryota</taxon>
        <taxon>Metazoa</taxon>
        <taxon>Ecdysozoa</taxon>
        <taxon>Arthropoda</taxon>
        <taxon>Hexapoda</taxon>
        <taxon>Insecta</taxon>
        <taxon>Pterygota</taxon>
        <taxon>Neoptera</taxon>
        <taxon>Endopterygota</taxon>
        <taxon>Coleoptera</taxon>
        <taxon>Polyphaga</taxon>
        <taxon>Cucujiformia</taxon>
        <taxon>Chrysomeloidea</taxon>
        <taxon>Chrysomelidae</taxon>
        <taxon>Galerucinae</taxon>
        <taxon>Diabroticina</taxon>
        <taxon>Diabroticites</taxon>
        <taxon>Diabrotica</taxon>
    </lineage>
</organism>
<evidence type="ECO:0000259" key="1">
    <source>
        <dbReference type="PROSITE" id="PS50878"/>
    </source>
</evidence>
<name>A0ABM5KTJ6_DIAVI</name>
<evidence type="ECO:0000313" key="2">
    <source>
        <dbReference type="EnsemblMetazoa" id="XP_050513512.1"/>
    </source>
</evidence>
<dbReference type="Gene3D" id="3.40.1440.10">
    <property type="entry name" value="GIY-YIG endonuclease"/>
    <property type="match status" value="1"/>
</dbReference>
<protein>
    <recommendedName>
        <fullName evidence="1">Reverse transcriptase domain-containing protein</fullName>
    </recommendedName>
</protein>
<dbReference type="GeneID" id="126889325"/>
<dbReference type="Pfam" id="PF00078">
    <property type="entry name" value="RVT_1"/>
    <property type="match status" value="1"/>
</dbReference>
<feature type="domain" description="Reverse transcriptase" evidence="1">
    <location>
        <begin position="402"/>
        <end position="664"/>
    </location>
</feature>
<dbReference type="Pfam" id="PF26215">
    <property type="entry name" value="HTH_animal"/>
    <property type="match status" value="1"/>
</dbReference>
<accession>A0ABM5KTJ6</accession>
<proteinExistence type="predicted"/>
<keyword evidence="3" id="KW-1185">Reference proteome</keyword>
<dbReference type="EnsemblMetazoa" id="XM_050657555.1">
    <property type="protein sequence ID" value="XP_050513512.1"/>
    <property type="gene ID" value="LOC126889325"/>
</dbReference>
<sequence>MDSHMQPIQYLNNARLATLLHRYKELNIKKMLQKSKIFYNNECLRLNLLPSYARGRLRELNFNATKAKQVKILGRSIIRDEIRKLYQHIYTIDLQLKTIYNSLHRRMTALEFDECMRDLHGTINFHRSRQYRKLHDKIKKLKFITHRVNNNIILSNQSVFSQLNNDQLVVDSNSNGSYIVTPSNFTNSDLYTSERLLNVTTNTSLSDLPDQTHSINTSISSDPDNIFDGSEQHTFYTPFINYSNVVFSNNELSLLQKGFKFNPPQSSKKQQLRNLELLGVESESILQSIPLENTEEIRSSLKVLLKKEKEAICNNRKGYHRNPLNEYKDTIKSIDKKISENNLTVTKADKGSTVVVLHTQDYHQKVTNFILDNQFLTKSVNINTFTTKVRTAINKITEVFDNTTKKKLLPSKANVPRLYGLMKIHKTDVFENIPIRPVVSFTDSPTHALASHLNKFLKTFYNNKFDYVVSNNLSLTNKITEVNLSNEDLLISLDITNLFTNIPTQEVISIVALDLWNNNYHPNQIIEYTELLNLCLSQNFFNFNNTTYVQPDGLAMGSPLSPILADIFLNDLESNKIVKNNPFTDYIKFYARYVDDTLIIWNGTIDILHDFLDFLNTLHDTIKFTLEIQNDSKSLNFLDLTLTLRNGTIDFGIYRKPTHTGTVIPADSHHPIQHKLAAFYSYINRLVSIPLTTTSFNKELKIIQQIAVNNGYTVDLVNKILHKKTNRILEHRVYTQPILVEQEPKPYRSLTFTGQFSYKLAHIFKYYCNISFRTNSNLGLVFLNNKDSRDRSECCGVYELKCHTCSSYYVGRTFRSFDTRLKEHLRYIQRPTSGQSHFSQHIRNSNHNFNPDIDFKILHICKKGHVLNNLEHFEILKSLKDPTRHTLNAQLELEFIPAYSVLL</sequence>
<evidence type="ECO:0000313" key="3">
    <source>
        <dbReference type="Proteomes" id="UP001652700"/>
    </source>
</evidence>